<organism evidence="1 2">
    <name type="scientific">Asticcacaulis taihuensis</name>
    <dbReference type="NCBI Taxonomy" id="260084"/>
    <lineage>
        <taxon>Bacteria</taxon>
        <taxon>Pseudomonadati</taxon>
        <taxon>Pseudomonadota</taxon>
        <taxon>Alphaproteobacteria</taxon>
        <taxon>Caulobacterales</taxon>
        <taxon>Caulobacteraceae</taxon>
        <taxon>Asticcacaulis</taxon>
    </lineage>
</organism>
<dbReference type="AlphaFoldDB" id="A0A1G4RAU5"/>
<dbReference type="Proteomes" id="UP000199150">
    <property type="component" value="Unassembled WGS sequence"/>
</dbReference>
<dbReference type="OrthoDB" id="7888976at2"/>
<dbReference type="EMBL" id="FMTS01000002">
    <property type="protein sequence ID" value="SCW53954.1"/>
    <property type="molecule type" value="Genomic_DNA"/>
</dbReference>
<dbReference type="Pfam" id="PF10098">
    <property type="entry name" value="DUF2336"/>
    <property type="match status" value="1"/>
</dbReference>
<sequence length="365" mass="40969">MSRVPTSALTDLIELAQEPSSTKRRELLRQVTGIFMTNPEEISGPEMELYDSVMSQLTADMETLVRAEISTTISQTRNAPLGLLRRLASDDIAVAEPILTRSQALSETDLMHIVSTQGQDHLRAVSRRDTVPESVSGVIVNRGDDTTLHTLLSNDGARLSRATNEQVIQRAQANPALHEVVVNRADMPVDLMNDMYFVVEARLRERIMRENEKLDPAVLEQALSKGRDKVAVAYGSFPDDYEKIFAEVESLRRNSRLTPTLLAKYMRDPNPTYFLCALAQMADIDFLTARHLVEKKEIDALAIACKAADLDKALFLTYAMIMLSDQENAMGKASEYGRLYTDLPRDTALRTIRFWRLRRAEGHAA</sequence>
<evidence type="ECO:0000313" key="2">
    <source>
        <dbReference type="Proteomes" id="UP000199150"/>
    </source>
</evidence>
<dbReference type="PIRSF" id="PIRSF035865">
    <property type="entry name" value="UCP035865"/>
    <property type="match status" value="1"/>
</dbReference>
<accession>A0A1G4RAU5</accession>
<protein>
    <submittedName>
        <fullName evidence="1">Uncharacterized conserved protein, DUF2336 family</fullName>
    </submittedName>
</protein>
<keyword evidence="2" id="KW-1185">Reference proteome</keyword>
<reference evidence="2" key="1">
    <citation type="submission" date="2016-10" db="EMBL/GenBank/DDBJ databases">
        <authorList>
            <person name="Varghese N."/>
            <person name="Submissions S."/>
        </authorList>
    </citation>
    <scope>NUCLEOTIDE SEQUENCE [LARGE SCALE GENOMIC DNA]</scope>
    <source>
        <strain evidence="2">CGMCC 1.3431</strain>
    </source>
</reference>
<name>A0A1G4RAU5_9CAUL</name>
<gene>
    <name evidence="1" type="ORF">SAMN02927928_1736</name>
</gene>
<dbReference type="InterPro" id="IPR019285">
    <property type="entry name" value="DUF2336"/>
</dbReference>
<proteinExistence type="predicted"/>
<dbReference type="RefSeq" id="WP_090646517.1">
    <property type="nucleotide sequence ID" value="NZ_CBCRYE010000004.1"/>
</dbReference>
<dbReference type="InterPro" id="IPR014598">
    <property type="entry name" value="UCP035865"/>
</dbReference>
<evidence type="ECO:0000313" key="1">
    <source>
        <dbReference type="EMBL" id="SCW53954.1"/>
    </source>
</evidence>
<dbReference type="STRING" id="260084.SAMN02927928_1736"/>